<dbReference type="InterPro" id="IPR000522">
    <property type="entry name" value="ABC_transptr_permease_BtuC"/>
</dbReference>
<feature type="transmembrane region" description="Helical" evidence="8">
    <location>
        <begin position="335"/>
        <end position="354"/>
    </location>
</feature>
<dbReference type="CDD" id="cd06550">
    <property type="entry name" value="TM_ABC_iron-siderophores_like"/>
    <property type="match status" value="1"/>
</dbReference>
<comment type="similarity">
    <text evidence="2">Belongs to the binding-protein-dependent transport system permease family. FecCD subfamily.</text>
</comment>
<dbReference type="InterPro" id="IPR037294">
    <property type="entry name" value="ABC_BtuC-like"/>
</dbReference>
<dbReference type="AlphaFoldDB" id="R4K6S2"/>
<dbReference type="STRING" id="86416.Clopa_3468"/>
<feature type="transmembrane region" description="Helical" evidence="8">
    <location>
        <begin position="30"/>
        <end position="50"/>
    </location>
</feature>
<dbReference type="GO" id="GO:0022857">
    <property type="term" value="F:transmembrane transporter activity"/>
    <property type="evidence" value="ECO:0007669"/>
    <property type="project" value="InterPro"/>
</dbReference>
<dbReference type="Proteomes" id="UP000013523">
    <property type="component" value="Chromosome"/>
</dbReference>
<dbReference type="OrthoDB" id="9792889at2"/>
<feature type="transmembrane region" description="Helical" evidence="8">
    <location>
        <begin position="87"/>
        <end position="108"/>
    </location>
</feature>
<feature type="transmembrane region" description="Helical" evidence="8">
    <location>
        <begin position="223"/>
        <end position="244"/>
    </location>
</feature>
<keyword evidence="7 8" id="KW-0472">Membrane</keyword>
<dbReference type="PANTHER" id="PTHR30472:SF70">
    <property type="entry name" value="MOLYBDATE IMPORT SYSTEM PERMEASE PROTEIN MOLB"/>
    <property type="match status" value="1"/>
</dbReference>
<sequence length="361" mass="38988">MKVMNNIQVKHKEAISIPALKVKKRENKNLVLMVLTIISVAIFLVSFTIGRYGIPLSQLFNIVIGKLFSLPVTWTRSEEMVLFQVRIPRIFAAVLIGTALSASGAAYQGLFKNPMVSPDILGASSGAGVGAVIGIMLSFNSVAIQFMAFIMGLAAVILTYSISSIIGKNKTSIVLLVLTGIVVSNIFTAIISITKYAADPDNKLPAISFWLMGGLSTIDNSDLLMFLVPFIIGIIPLIILRWKINILSFGDEEAKALGVDTRKIRIIIIVCATMLTAASVAIAGMISWIGLIIPHIARLIVGPNYKVLLPVSIIIGSSFLLLVDDFARNMFAMEVPLGILTSIIGAPLFLYLLIKGKKAWS</sequence>
<feature type="transmembrane region" description="Helical" evidence="8">
    <location>
        <begin position="120"/>
        <end position="139"/>
    </location>
</feature>
<evidence type="ECO:0000256" key="7">
    <source>
        <dbReference type="ARBA" id="ARBA00023136"/>
    </source>
</evidence>
<keyword evidence="6 8" id="KW-1133">Transmembrane helix</keyword>
<dbReference type="GO" id="GO:0005886">
    <property type="term" value="C:plasma membrane"/>
    <property type="evidence" value="ECO:0007669"/>
    <property type="project" value="UniProtKB-SubCell"/>
</dbReference>
<feature type="transmembrane region" description="Helical" evidence="8">
    <location>
        <begin position="305"/>
        <end position="323"/>
    </location>
</feature>
<dbReference type="HOGENOM" id="CLU_013016_0_2_9"/>
<evidence type="ECO:0000313" key="10">
    <source>
        <dbReference type="Proteomes" id="UP000013523"/>
    </source>
</evidence>
<accession>R4K6S2</accession>
<keyword evidence="5 8" id="KW-0812">Transmembrane</keyword>
<dbReference type="eggNOG" id="COG0609">
    <property type="taxonomic scope" value="Bacteria"/>
</dbReference>
<evidence type="ECO:0000256" key="2">
    <source>
        <dbReference type="ARBA" id="ARBA00007935"/>
    </source>
</evidence>
<comment type="subcellular location">
    <subcellularLocation>
        <location evidence="1">Cell membrane</location>
        <topology evidence="1">Multi-pass membrane protein</topology>
    </subcellularLocation>
</comment>
<dbReference type="RefSeq" id="WP_015616542.1">
    <property type="nucleotide sequence ID" value="NC_021182.1"/>
</dbReference>
<proteinExistence type="inferred from homology"/>
<evidence type="ECO:0000256" key="8">
    <source>
        <dbReference type="SAM" id="Phobius"/>
    </source>
</evidence>
<evidence type="ECO:0000256" key="6">
    <source>
        <dbReference type="ARBA" id="ARBA00022989"/>
    </source>
</evidence>
<reference evidence="9 10" key="1">
    <citation type="submission" date="2012-01" db="EMBL/GenBank/DDBJ databases">
        <title>Complete sequence of chromosome of Clostridium pasteurianum BC1.</title>
        <authorList>
            <consortium name="US DOE Joint Genome Institute"/>
            <person name="Lucas S."/>
            <person name="Han J."/>
            <person name="Lapidus A."/>
            <person name="Cheng J.-F."/>
            <person name="Goodwin L."/>
            <person name="Pitluck S."/>
            <person name="Peters L."/>
            <person name="Mikhailova N."/>
            <person name="Teshima H."/>
            <person name="Detter J.C."/>
            <person name="Han C."/>
            <person name="Tapia R."/>
            <person name="Land M."/>
            <person name="Hauser L."/>
            <person name="Kyrpides N."/>
            <person name="Ivanova N."/>
            <person name="Pagani I."/>
            <person name="Dunn J."/>
            <person name="Taghavi S."/>
            <person name="Francis A."/>
            <person name="van der Lelie D."/>
            <person name="Woyke T."/>
        </authorList>
    </citation>
    <scope>NUCLEOTIDE SEQUENCE [LARGE SCALE GENOMIC DNA]</scope>
    <source>
        <strain evidence="9 10">BC1</strain>
    </source>
</reference>
<dbReference type="KEGG" id="cpas:Clopa_3468"/>
<gene>
    <name evidence="9" type="ORF">Clopa_3468</name>
</gene>
<keyword evidence="4" id="KW-1003">Cell membrane</keyword>
<dbReference type="GO" id="GO:0033214">
    <property type="term" value="P:siderophore-iron import into cell"/>
    <property type="evidence" value="ECO:0007669"/>
    <property type="project" value="TreeGrafter"/>
</dbReference>
<evidence type="ECO:0000256" key="4">
    <source>
        <dbReference type="ARBA" id="ARBA00022475"/>
    </source>
</evidence>
<protein>
    <submittedName>
        <fullName evidence="9">ABC-type Fe3+-siderophore transport system, permease component</fullName>
    </submittedName>
</protein>
<evidence type="ECO:0000256" key="1">
    <source>
        <dbReference type="ARBA" id="ARBA00004651"/>
    </source>
</evidence>
<evidence type="ECO:0000256" key="5">
    <source>
        <dbReference type="ARBA" id="ARBA00022692"/>
    </source>
</evidence>
<name>R4K6S2_CLOPA</name>
<evidence type="ECO:0000256" key="3">
    <source>
        <dbReference type="ARBA" id="ARBA00022448"/>
    </source>
</evidence>
<feature type="transmembrane region" description="Helical" evidence="8">
    <location>
        <begin position="173"/>
        <end position="193"/>
    </location>
</feature>
<feature type="transmembrane region" description="Helical" evidence="8">
    <location>
        <begin position="146"/>
        <end position="167"/>
    </location>
</feature>
<dbReference type="Pfam" id="PF01032">
    <property type="entry name" value="FecCD"/>
    <property type="match status" value="1"/>
</dbReference>
<dbReference type="FunFam" id="1.10.3470.10:FF:000001">
    <property type="entry name" value="Vitamin B12 ABC transporter permease BtuC"/>
    <property type="match status" value="1"/>
</dbReference>
<feature type="transmembrane region" description="Helical" evidence="8">
    <location>
        <begin position="264"/>
        <end position="293"/>
    </location>
</feature>
<dbReference type="PANTHER" id="PTHR30472">
    <property type="entry name" value="FERRIC ENTEROBACTIN TRANSPORT SYSTEM PERMEASE PROTEIN"/>
    <property type="match status" value="1"/>
</dbReference>
<keyword evidence="10" id="KW-1185">Reference proteome</keyword>
<keyword evidence="3" id="KW-0813">Transport</keyword>
<organism evidence="9 10">
    <name type="scientific">Clostridium pasteurianum BC1</name>
    <dbReference type="NCBI Taxonomy" id="86416"/>
    <lineage>
        <taxon>Bacteria</taxon>
        <taxon>Bacillati</taxon>
        <taxon>Bacillota</taxon>
        <taxon>Clostridia</taxon>
        <taxon>Eubacteriales</taxon>
        <taxon>Clostridiaceae</taxon>
        <taxon>Clostridium</taxon>
    </lineage>
</organism>
<dbReference type="SUPFAM" id="SSF81345">
    <property type="entry name" value="ABC transporter involved in vitamin B12 uptake, BtuC"/>
    <property type="match status" value="1"/>
</dbReference>
<evidence type="ECO:0000313" key="9">
    <source>
        <dbReference type="EMBL" id="AGK98258.1"/>
    </source>
</evidence>
<dbReference type="EMBL" id="CP003261">
    <property type="protein sequence ID" value="AGK98258.1"/>
    <property type="molecule type" value="Genomic_DNA"/>
</dbReference>
<dbReference type="Gene3D" id="1.10.3470.10">
    <property type="entry name" value="ABC transporter involved in vitamin B12 uptake, BtuC"/>
    <property type="match status" value="1"/>
</dbReference>
<dbReference type="PATRIC" id="fig|86416.3.peg.3463"/>